<reference evidence="1 2" key="2">
    <citation type="journal article" date="2022" name="Mol. Ecol. Resour.">
        <title>The genomes of chicory, endive, great burdock and yacon provide insights into Asteraceae paleo-polyploidization history and plant inulin production.</title>
        <authorList>
            <person name="Fan W."/>
            <person name="Wang S."/>
            <person name="Wang H."/>
            <person name="Wang A."/>
            <person name="Jiang F."/>
            <person name="Liu H."/>
            <person name="Zhao H."/>
            <person name="Xu D."/>
            <person name="Zhang Y."/>
        </authorList>
    </citation>
    <scope>NUCLEOTIDE SEQUENCE [LARGE SCALE GENOMIC DNA]</scope>
    <source>
        <strain evidence="2">cv. Yunnan</strain>
        <tissue evidence="1">Leaves</tissue>
    </source>
</reference>
<evidence type="ECO:0000313" key="2">
    <source>
        <dbReference type="Proteomes" id="UP001056120"/>
    </source>
</evidence>
<reference evidence="2" key="1">
    <citation type="journal article" date="2022" name="Mol. Ecol. Resour.">
        <title>The genomes of chicory, endive, great burdock and yacon provide insights into Asteraceae palaeo-polyploidization history and plant inulin production.</title>
        <authorList>
            <person name="Fan W."/>
            <person name="Wang S."/>
            <person name="Wang H."/>
            <person name="Wang A."/>
            <person name="Jiang F."/>
            <person name="Liu H."/>
            <person name="Zhao H."/>
            <person name="Xu D."/>
            <person name="Zhang Y."/>
        </authorList>
    </citation>
    <scope>NUCLEOTIDE SEQUENCE [LARGE SCALE GENOMIC DNA]</scope>
    <source>
        <strain evidence="2">cv. Yunnan</strain>
    </source>
</reference>
<protein>
    <submittedName>
        <fullName evidence="1">Uncharacterized protein</fullName>
    </submittedName>
</protein>
<organism evidence="1 2">
    <name type="scientific">Smallanthus sonchifolius</name>
    <dbReference type="NCBI Taxonomy" id="185202"/>
    <lineage>
        <taxon>Eukaryota</taxon>
        <taxon>Viridiplantae</taxon>
        <taxon>Streptophyta</taxon>
        <taxon>Embryophyta</taxon>
        <taxon>Tracheophyta</taxon>
        <taxon>Spermatophyta</taxon>
        <taxon>Magnoliopsida</taxon>
        <taxon>eudicotyledons</taxon>
        <taxon>Gunneridae</taxon>
        <taxon>Pentapetalae</taxon>
        <taxon>asterids</taxon>
        <taxon>campanulids</taxon>
        <taxon>Asterales</taxon>
        <taxon>Asteraceae</taxon>
        <taxon>Asteroideae</taxon>
        <taxon>Heliantheae alliance</taxon>
        <taxon>Millerieae</taxon>
        <taxon>Smallanthus</taxon>
    </lineage>
</organism>
<keyword evidence="2" id="KW-1185">Reference proteome</keyword>
<evidence type="ECO:0000313" key="1">
    <source>
        <dbReference type="EMBL" id="KAI3714141.1"/>
    </source>
</evidence>
<gene>
    <name evidence="1" type="ORF">L1987_72731</name>
</gene>
<dbReference type="EMBL" id="CM042041">
    <property type="protein sequence ID" value="KAI3714141.1"/>
    <property type="molecule type" value="Genomic_DNA"/>
</dbReference>
<proteinExistence type="predicted"/>
<accession>A0ACB9AW20</accession>
<sequence>MQTKPKPFTSSLFFSPPHKRQVSSFEVRVFCCSSLISSCCCMVNAQIDFSTINMIANRISVSNAKERCYFFILFCYVTETGFTSRMKKKLQKAAPSTSSDVAATPAVDLKTLIHNHTQFFDKLVELIPAKFYLPVDEDSKPWFQGLSKDKKASLKQQTRENIKKSRRDRLDPEKSQTTTLDLLKKSISKNANDDKNSDEEDDDDEEEEIEIKVKPVTDFDGETSNSNKSVTYEELQQRLHHKLEMLRANRGQGKRTMMMNEVRKRENFTDKKRKREDKDSSTNSRDASGSGKAKIDADIEFGKVKLGDEDENKKKVKKTSKLKELEKAKKLKEAKKENMVVATKHSWKSATEKAMGVKVHDDPKLLKRSLQKEKKRREKSAGKWKDRTETQEKMREEKQAKRRGNIEERANQKKMRKIAKREKKLMRPGFEGRKEGYIGEKSN</sequence>
<comment type="caution">
    <text evidence="1">The sequence shown here is derived from an EMBL/GenBank/DDBJ whole genome shotgun (WGS) entry which is preliminary data.</text>
</comment>
<dbReference type="Proteomes" id="UP001056120">
    <property type="component" value="Linkage Group LG24"/>
</dbReference>
<name>A0ACB9AW20_9ASTR</name>